<evidence type="ECO:0000256" key="10">
    <source>
        <dbReference type="HAMAP-Rule" id="MF_01151"/>
    </source>
</evidence>
<evidence type="ECO:0000256" key="8">
    <source>
        <dbReference type="ARBA" id="ARBA00072274"/>
    </source>
</evidence>
<dbReference type="GO" id="GO:0051082">
    <property type="term" value="F:unfolded protein binding"/>
    <property type="evidence" value="ECO:0007669"/>
    <property type="project" value="TreeGrafter"/>
</dbReference>
<dbReference type="KEGG" id="tig:THII_2711"/>
<dbReference type="GO" id="GO:0006457">
    <property type="term" value="P:protein folding"/>
    <property type="evidence" value="ECO:0007669"/>
    <property type="project" value="InterPro"/>
</dbReference>
<evidence type="ECO:0000256" key="2">
    <source>
        <dbReference type="ARBA" id="ARBA00009054"/>
    </source>
</evidence>
<dbReference type="InterPro" id="IPR009012">
    <property type="entry name" value="GrpE_head"/>
</dbReference>
<name>A0A090AFT2_9GAMM</name>
<comment type="subunit">
    <text evidence="3 10">Homodimer.</text>
</comment>
<keyword evidence="15" id="KW-1185">Reference proteome</keyword>
<dbReference type="FunFam" id="2.30.22.10:FF:000001">
    <property type="entry name" value="Protein GrpE"/>
    <property type="match status" value="1"/>
</dbReference>
<dbReference type="CDD" id="cd00446">
    <property type="entry name" value="GrpE"/>
    <property type="match status" value="1"/>
</dbReference>
<dbReference type="InterPro" id="IPR000740">
    <property type="entry name" value="GrpE"/>
</dbReference>
<keyword evidence="6 10" id="KW-0143">Chaperone</keyword>
<comment type="subcellular location">
    <subcellularLocation>
        <location evidence="1 10">Cytoplasm</location>
    </subcellularLocation>
</comment>
<evidence type="ECO:0000313" key="15">
    <source>
        <dbReference type="Proteomes" id="UP000031623"/>
    </source>
</evidence>
<dbReference type="PRINTS" id="PR00773">
    <property type="entry name" value="GRPEPROTEIN"/>
</dbReference>
<comment type="similarity">
    <text evidence="2 10 12">Belongs to the GrpE family.</text>
</comment>
<keyword evidence="5 10" id="KW-0346">Stress response</keyword>
<evidence type="ECO:0000256" key="4">
    <source>
        <dbReference type="ARBA" id="ARBA00022490"/>
    </source>
</evidence>
<evidence type="ECO:0000256" key="5">
    <source>
        <dbReference type="ARBA" id="ARBA00023016"/>
    </source>
</evidence>
<comment type="function">
    <text evidence="7 10 11">Participates actively in the response to hyperosmotic and heat shock by preventing the aggregation of stress-denatured proteins, in association with DnaK and GrpE. It is the nucleotide exchange factor for DnaK and may function as a thermosensor. Unfolded proteins bind initially to DnaJ; upon interaction with the DnaJ-bound protein, DnaK hydrolyzes its bound ATP, resulting in the formation of a stable complex. GrpE releases ADP from DnaK; ATP binding to DnaK triggers the release of the substrate protein, thus completing the reaction cycle. Several rounds of ATP-dependent interactions between DnaJ, DnaK and GrpE are required for fully efficient folding.</text>
</comment>
<protein>
    <recommendedName>
        <fullName evidence="8 10">Protein GrpE</fullName>
    </recommendedName>
    <alternativeName>
        <fullName evidence="9 10">HSP-70 cofactor</fullName>
    </alternativeName>
</protein>
<proteinExistence type="inferred from homology"/>
<dbReference type="GO" id="GO:0000774">
    <property type="term" value="F:adenyl-nucleotide exchange factor activity"/>
    <property type="evidence" value="ECO:0007669"/>
    <property type="project" value="InterPro"/>
</dbReference>
<dbReference type="PANTHER" id="PTHR21237:SF23">
    <property type="entry name" value="GRPE PROTEIN HOMOLOG, MITOCHONDRIAL"/>
    <property type="match status" value="1"/>
</dbReference>
<evidence type="ECO:0000256" key="6">
    <source>
        <dbReference type="ARBA" id="ARBA00023186"/>
    </source>
</evidence>
<organism evidence="14 15">
    <name type="scientific">Thioploca ingrica</name>
    <dbReference type="NCBI Taxonomy" id="40754"/>
    <lineage>
        <taxon>Bacteria</taxon>
        <taxon>Pseudomonadati</taxon>
        <taxon>Pseudomonadota</taxon>
        <taxon>Gammaproteobacteria</taxon>
        <taxon>Thiotrichales</taxon>
        <taxon>Thiotrichaceae</taxon>
        <taxon>Thioploca</taxon>
    </lineage>
</organism>
<evidence type="ECO:0000256" key="1">
    <source>
        <dbReference type="ARBA" id="ARBA00004496"/>
    </source>
</evidence>
<dbReference type="EMBL" id="AP014633">
    <property type="protein sequence ID" value="BAP57008.1"/>
    <property type="molecule type" value="Genomic_DNA"/>
</dbReference>
<feature type="compositionally biased region" description="Low complexity" evidence="13">
    <location>
        <begin position="50"/>
        <end position="69"/>
    </location>
</feature>
<evidence type="ECO:0000256" key="9">
    <source>
        <dbReference type="ARBA" id="ARBA00076414"/>
    </source>
</evidence>
<accession>A0A090AFT2</accession>
<dbReference type="NCBIfam" id="NF010748">
    <property type="entry name" value="PRK14150.1"/>
    <property type="match status" value="1"/>
</dbReference>
<sequence>MTMNQQSQSESSIAAEPDSAGQSHPNTTSPDETIEHPYGNAAREPAADATVETSTSVEMTSTESNETVNAEVEVTPSVEELKRQLAEVTQTAANHWDTLLRNRAEYDNLQKRMTRDLDHARKYALEKFATELLAIKDSMELGLDAIAKPETTLDTVREGMVLTAKMFMDVMAKFNILEINPQNQKFDPQWHEAIAIQPIPNIVAGTVLHVHQKGYQLNDRLLRPARVIVAKALETEKSLENQG</sequence>
<dbReference type="HAMAP" id="MF_01151">
    <property type="entry name" value="GrpE"/>
    <property type="match status" value="1"/>
</dbReference>
<reference evidence="14 15" key="1">
    <citation type="journal article" date="2014" name="ISME J.">
        <title>Ecophysiology of Thioploca ingrica as revealed by the complete genome sequence supplemented with proteomic evidence.</title>
        <authorList>
            <person name="Kojima H."/>
            <person name="Ogura Y."/>
            <person name="Yamamoto N."/>
            <person name="Togashi T."/>
            <person name="Mori H."/>
            <person name="Watanabe T."/>
            <person name="Nemoto F."/>
            <person name="Kurokawa K."/>
            <person name="Hayashi T."/>
            <person name="Fukui M."/>
        </authorList>
    </citation>
    <scope>NUCLEOTIDE SEQUENCE [LARGE SCALE GENOMIC DNA]</scope>
</reference>
<dbReference type="STRING" id="40754.THII_2711"/>
<evidence type="ECO:0000256" key="7">
    <source>
        <dbReference type="ARBA" id="ARBA00053401"/>
    </source>
</evidence>
<dbReference type="InterPro" id="IPR013805">
    <property type="entry name" value="GrpE_CC"/>
</dbReference>
<dbReference type="Proteomes" id="UP000031623">
    <property type="component" value="Chromosome"/>
</dbReference>
<feature type="compositionally biased region" description="Low complexity" evidence="13">
    <location>
        <begin position="1"/>
        <end position="12"/>
    </location>
</feature>
<dbReference type="Pfam" id="PF01025">
    <property type="entry name" value="GrpE"/>
    <property type="match status" value="1"/>
</dbReference>
<gene>
    <name evidence="10" type="primary">grpE</name>
    <name evidence="14" type="ORF">THII_2711</name>
</gene>
<dbReference type="PROSITE" id="PS01071">
    <property type="entry name" value="GRPE"/>
    <property type="match status" value="1"/>
</dbReference>
<dbReference type="Gene3D" id="2.30.22.10">
    <property type="entry name" value="Head domain of nucleotide exchange factor GrpE"/>
    <property type="match status" value="1"/>
</dbReference>
<dbReference type="SUPFAM" id="SSF58014">
    <property type="entry name" value="Coiled-coil domain of nucleotide exchange factor GrpE"/>
    <property type="match status" value="1"/>
</dbReference>
<feature type="region of interest" description="Disordered" evidence="13">
    <location>
        <begin position="1"/>
        <end position="71"/>
    </location>
</feature>
<evidence type="ECO:0000256" key="13">
    <source>
        <dbReference type="SAM" id="MobiDB-lite"/>
    </source>
</evidence>
<dbReference type="GO" id="GO:0005737">
    <property type="term" value="C:cytoplasm"/>
    <property type="evidence" value="ECO:0007669"/>
    <property type="project" value="UniProtKB-SubCell"/>
</dbReference>
<evidence type="ECO:0000313" key="14">
    <source>
        <dbReference type="EMBL" id="BAP57008.1"/>
    </source>
</evidence>
<dbReference type="Gene3D" id="3.90.20.20">
    <property type="match status" value="1"/>
</dbReference>
<dbReference type="GO" id="GO:0042803">
    <property type="term" value="F:protein homodimerization activity"/>
    <property type="evidence" value="ECO:0007669"/>
    <property type="project" value="InterPro"/>
</dbReference>
<evidence type="ECO:0000256" key="12">
    <source>
        <dbReference type="RuleBase" id="RU004478"/>
    </source>
</evidence>
<dbReference type="PANTHER" id="PTHR21237">
    <property type="entry name" value="GRPE PROTEIN"/>
    <property type="match status" value="1"/>
</dbReference>
<evidence type="ECO:0000256" key="11">
    <source>
        <dbReference type="RuleBase" id="RU000639"/>
    </source>
</evidence>
<dbReference type="SUPFAM" id="SSF51064">
    <property type="entry name" value="Head domain of nucleotide exchange factor GrpE"/>
    <property type="match status" value="1"/>
</dbReference>
<dbReference type="HOGENOM" id="CLU_057217_6_0_6"/>
<dbReference type="GO" id="GO:0051087">
    <property type="term" value="F:protein-folding chaperone binding"/>
    <property type="evidence" value="ECO:0007669"/>
    <property type="project" value="InterPro"/>
</dbReference>
<dbReference type="AlphaFoldDB" id="A0A090AFT2"/>
<keyword evidence="4 10" id="KW-0963">Cytoplasm</keyword>
<feature type="compositionally biased region" description="Polar residues" evidence="13">
    <location>
        <begin position="20"/>
        <end position="31"/>
    </location>
</feature>
<evidence type="ECO:0000256" key="3">
    <source>
        <dbReference type="ARBA" id="ARBA00011738"/>
    </source>
</evidence>